<dbReference type="EMBL" id="MT144491">
    <property type="protein sequence ID" value="QJA54267.1"/>
    <property type="molecule type" value="Genomic_DNA"/>
</dbReference>
<keyword evidence="7" id="KW-0238">DNA-binding</keyword>
<evidence type="ECO:0000256" key="6">
    <source>
        <dbReference type="ARBA" id="ARBA00022747"/>
    </source>
</evidence>
<evidence type="ECO:0000256" key="3">
    <source>
        <dbReference type="ARBA" id="ARBA00022603"/>
    </source>
</evidence>
<keyword evidence="4 10" id="KW-0808">Transferase</keyword>
<dbReference type="InterPro" id="IPR001091">
    <property type="entry name" value="RM_Methyltransferase"/>
</dbReference>
<dbReference type="EC" id="2.1.1.113" evidence="2"/>
<keyword evidence="3 10" id="KW-0489">Methyltransferase</keyword>
<reference evidence="10" key="1">
    <citation type="submission" date="2020-03" db="EMBL/GenBank/DDBJ databases">
        <title>The deep terrestrial virosphere.</title>
        <authorList>
            <person name="Holmfeldt K."/>
            <person name="Nilsson E."/>
            <person name="Simone D."/>
            <person name="Lopez-Fernandez M."/>
            <person name="Wu X."/>
            <person name="de Brujin I."/>
            <person name="Lundin D."/>
            <person name="Andersson A."/>
            <person name="Bertilsson S."/>
            <person name="Dopson M."/>
        </authorList>
    </citation>
    <scope>NUCLEOTIDE SEQUENCE</scope>
    <source>
        <strain evidence="11">MM415B00138</strain>
        <strain evidence="10">TM448A04570</strain>
    </source>
</reference>
<keyword evidence="6" id="KW-0680">Restriction system</keyword>
<dbReference type="Gene3D" id="3.40.50.150">
    <property type="entry name" value="Vaccinia Virus protein VP39"/>
    <property type="match status" value="1"/>
</dbReference>
<evidence type="ECO:0000256" key="4">
    <source>
        <dbReference type="ARBA" id="ARBA00022679"/>
    </source>
</evidence>
<dbReference type="InterPro" id="IPR017985">
    <property type="entry name" value="MeTrfase_CN4_CS"/>
</dbReference>
<gene>
    <name evidence="11" type="ORF">MM415B00138_0026</name>
    <name evidence="10" type="ORF">TM448A04570_0008</name>
</gene>
<dbReference type="GO" id="GO:0015667">
    <property type="term" value="F:site-specific DNA-methyltransferase (cytosine-N4-specific) activity"/>
    <property type="evidence" value="ECO:0007669"/>
    <property type="project" value="UniProtKB-EC"/>
</dbReference>
<evidence type="ECO:0000256" key="1">
    <source>
        <dbReference type="ARBA" id="ARBA00010203"/>
    </source>
</evidence>
<dbReference type="PRINTS" id="PR00508">
    <property type="entry name" value="S21N4MTFRASE"/>
</dbReference>
<dbReference type="SUPFAM" id="SSF53335">
    <property type="entry name" value="S-adenosyl-L-methionine-dependent methyltransferases"/>
    <property type="match status" value="1"/>
</dbReference>
<keyword evidence="5" id="KW-0949">S-adenosyl-L-methionine</keyword>
<dbReference type="EMBL" id="MT141578">
    <property type="protein sequence ID" value="QJA67976.1"/>
    <property type="molecule type" value="Genomic_DNA"/>
</dbReference>
<evidence type="ECO:0000256" key="8">
    <source>
        <dbReference type="ARBA" id="ARBA00049120"/>
    </source>
</evidence>
<proteinExistence type="inferred from homology"/>
<dbReference type="GO" id="GO:0003677">
    <property type="term" value="F:DNA binding"/>
    <property type="evidence" value="ECO:0007669"/>
    <property type="project" value="UniProtKB-KW"/>
</dbReference>
<dbReference type="PROSITE" id="PS00093">
    <property type="entry name" value="N4_MTASE"/>
    <property type="match status" value="1"/>
</dbReference>
<name>A0A6H2A3W0_9ZZZZ</name>
<dbReference type="AlphaFoldDB" id="A0A6H2A3W0"/>
<protein>
    <recommendedName>
        <fullName evidence="2">site-specific DNA-methyltransferase (cytosine-N(4)-specific)</fullName>
        <ecNumber evidence="2">2.1.1.113</ecNumber>
    </recommendedName>
</protein>
<organism evidence="10">
    <name type="scientific">viral metagenome</name>
    <dbReference type="NCBI Taxonomy" id="1070528"/>
    <lineage>
        <taxon>unclassified sequences</taxon>
        <taxon>metagenomes</taxon>
        <taxon>organismal metagenomes</taxon>
    </lineage>
</organism>
<dbReference type="GO" id="GO:0009307">
    <property type="term" value="P:DNA restriction-modification system"/>
    <property type="evidence" value="ECO:0007669"/>
    <property type="project" value="UniProtKB-KW"/>
</dbReference>
<evidence type="ECO:0000256" key="5">
    <source>
        <dbReference type="ARBA" id="ARBA00022691"/>
    </source>
</evidence>
<evidence type="ECO:0000313" key="10">
    <source>
        <dbReference type="EMBL" id="QJA54267.1"/>
    </source>
</evidence>
<dbReference type="InterPro" id="IPR029063">
    <property type="entry name" value="SAM-dependent_MTases_sf"/>
</dbReference>
<evidence type="ECO:0000313" key="11">
    <source>
        <dbReference type="EMBL" id="QJA67976.1"/>
    </source>
</evidence>
<evidence type="ECO:0000256" key="2">
    <source>
        <dbReference type="ARBA" id="ARBA00012185"/>
    </source>
</evidence>
<feature type="domain" description="DNA methylase N-4/N-6" evidence="9">
    <location>
        <begin position="31"/>
        <end position="260"/>
    </location>
</feature>
<dbReference type="InterPro" id="IPR002941">
    <property type="entry name" value="DNA_methylase_N4/N6"/>
</dbReference>
<dbReference type="Pfam" id="PF01555">
    <property type="entry name" value="N6_N4_Mtase"/>
    <property type="match status" value="1"/>
</dbReference>
<dbReference type="GO" id="GO:0008170">
    <property type="term" value="F:N-methyltransferase activity"/>
    <property type="evidence" value="ECO:0007669"/>
    <property type="project" value="InterPro"/>
</dbReference>
<sequence length="272" mass="31345">MTLSKYEYYRTENGVLYHGDCLEIMPHLEPVDLVLTSPPYDNLRIYGGHQFDFETVAKGIKRVLKIGGICVWVVGDETKNGCESLTSFKQAIFFVEFCGLNLHDTMIYFKDPMPLTHNRYEQANEYMFVFSKGKPKTFNPLFKRCSQSGQKLTGTRRHNLNDLAPLHKVGGRTAEKSYLNNVWHYSPGFNKSTKDKIAYEHPAIFPEQLAADHILSWSNEGDIVMDTMSGSGTVAKMAERLNRRWIGIEIEEKYCAIAKQRIENERKQRKLF</sequence>
<accession>A0A6H2A3W0</accession>
<evidence type="ECO:0000256" key="7">
    <source>
        <dbReference type="ARBA" id="ARBA00023125"/>
    </source>
</evidence>
<comment type="catalytic activity">
    <reaction evidence="8">
        <text>a 2'-deoxycytidine in DNA + S-adenosyl-L-methionine = an N(4)-methyl-2'-deoxycytidine in DNA + S-adenosyl-L-homocysteine + H(+)</text>
        <dbReference type="Rhea" id="RHEA:16857"/>
        <dbReference type="Rhea" id="RHEA-COMP:11369"/>
        <dbReference type="Rhea" id="RHEA-COMP:13674"/>
        <dbReference type="ChEBI" id="CHEBI:15378"/>
        <dbReference type="ChEBI" id="CHEBI:57856"/>
        <dbReference type="ChEBI" id="CHEBI:59789"/>
        <dbReference type="ChEBI" id="CHEBI:85452"/>
        <dbReference type="ChEBI" id="CHEBI:137933"/>
        <dbReference type="EC" id="2.1.1.113"/>
    </reaction>
</comment>
<evidence type="ECO:0000259" key="9">
    <source>
        <dbReference type="Pfam" id="PF01555"/>
    </source>
</evidence>
<comment type="similarity">
    <text evidence="1">Belongs to the N(4)/N(6)-methyltransferase family. N(4) subfamily.</text>
</comment>
<dbReference type="GO" id="GO:0032259">
    <property type="term" value="P:methylation"/>
    <property type="evidence" value="ECO:0007669"/>
    <property type="project" value="UniProtKB-KW"/>
</dbReference>